<accession>A0ABQ5FC50</accession>
<reference evidence="1" key="2">
    <citation type="submission" date="2022-01" db="EMBL/GenBank/DDBJ databases">
        <authorList>
            <person name="Yamashiro T."/>
            <person name="Shiraishi A."/>
            <person name="Satake H."/>
            <person name="Nakayama K."/>
        </authorList>
    </citation>
    <scope>NUCLEOTIDE SEQUENCE</scope>
</reference>
<dbReference type="PANTHER" id="PTHR34676:SF28">
    <property type="entry name" value="ZINC FINGER, CCHC-TYPE, RIBONUCLEASE H-LIKE DOMAIN, GAG-PRE-INTEGRASE DOMAIN PROTEIN-RELATED"/>
    <property type="match status" value="1"/>
</dbReference>
<protein>
    <recommendedName>
        <fullName evidence="3">UBN2 domain-containing protein</fullName>
    </recommendedName>
</protein>
<evidence type="ECO:0008006" key="3">
    <source>
        <dbReference type="Google" id="ProtNLM"/>
    </source>
</evidence>
<gene>
    <name evidence="1" type="ORF">Tco_1003860</name>
</gene>
<keyword evidence="2" id="KW-1185">Reference proteome</keyword>
<reference evidence="1" key="1">
    <citation type="journal article" date="2022" name="Int. J. Mol. Sci.">
        <title>Draft Genome of Tanacetum Coccineum: Genomic Comparison of Closely Related Tanacetum-Family Plants.</title>
        <authorList>
            <person name="Yamashiro T."/>
            <person name="Shiraishi A."/>
            <person name="Nakayama K."/>
            <person name="Satake H."/>
        </authorList>
    </citation>
    <scope>NUCLEOTIDE SEQUENCE</scope>
</reference>
<dbReference type="Proteomes" id="UP001151760">
    <property type="component" value="Unassembled WGS sequence"/>
</dbReference>
<sequence>MIIYDVLPKKEYERIFMLKTAKEISQSLLITHQGNKQVKDNNIDLLFQQYEQFSIFEDESMDSGFAKFSTIVMSLKALDENFSSKNFVRRFLRALHPKWRAKVTTIEESKDLSSLSLDELIAERKNGTLIEAARTMLNGSVLSKYPPDEYLHEDDPSRQYQSNSNISYYVISHGRSLIELTLSQQVPEVIAQNEPASPHTKVVEGPPDLVNIKGTNEQNIQDEQIITQPSDSTSWNNTEVLVPTIEPSVSEIHQY</sequence>
<proteinExistence type="predicted"/>
<dbReference type="Pfam" id="PF14223">
    <property type="entry name" value="Retrotran_gag_2"/>
    <property type="match status" value="1"/>
</dbReference>
<organism evidence="1 2">
    <name type="scientific">Tanacetum coccineum</name>
    <dbReference type="NCBI Taxonomy" id="301880"/>
    <lineage>
        <taxon>Eukaryota</taxon>
        <taxon>Viridiplantae</taxon>
        <taxon>Streptophyta</taxon>
        <taxon>Embryophyta</taxon>
        <taxon>Tracheophyta</taxon>
        <taxon>Spermatophyta</taxon>
        <taxon>Magnoliopsida</taxon>
        <taxon>eudicotyledons</taxon>
        <taxon>Gunneridae</taxon>
        <taxon>Pentapetalae</taxon>
        <taxon>asterids</taxon>
        <taxon>campanulids</taxon>
        <taxon>Asterales</taxon>
        <taxon>Asteraceae</taxon>
        <taxon>Asteroideae</taxon>
        <taxon>Anthemideae</taxon>
        <taxon>Anthemidinae</taxon>
        <taxon>Tanacetum</taxon>
    </lineage>
</organism>
<evidence type="ECO:0000313" key="1">
    <source>
        <dbReference type="EMBL" id="GJT60327.1"/>
    </source>
</evidence>
<comment type="caution">
    <text evidence="1">The sequence shown here is derived from an EMBL/GenBank/DDBJ whole genome shotgun (WGS) entry which is preliminary data.</text>
</comment>
<evidence type="ECO:0000313" key="2">
    <source>
        <dbReference type="Proteomes" id="UP001151760"/>
    </source>
</evidence>
<name>A0ABQ5FC50_9ASTR</name>
<dbReference type="EMBL" id="BQNB010017190">
    <property type="protein sequence ID" value="GJT60327.1"/>
    <property type="molecule type" value="Genomic_DNA"/>
</dbReference>
<dbReference type="PANTHER" id="PTHR34676">
    <property type="entry name" value="DUF4219 DOMAIN-CONTAINING PROTEIN-RELATED"/>
    <property type="match status" value="1"/>
</dbReference>